<keyword evidence="3" id="KW-0378">Hydrolase</keyword>
<dbReference type="PROSITE" id="PS01091">
    <property type="entry name" value="TATD_3"/>
    <property type="match status" value="1"/>
</dbReference>
<feature type="binding site" evidence="4">
    <location>
        <position position="12"/>
    </location>
    <ligand>
        <name>a divalent metal cation</name>
        <dbReference type="ChEBI" id="CHEBI:60240"/>
        <label>1</label>
    </ligand>
</feature>
<reference evidence="5 6" key="1">
    <citation type="submission" date="2018-05" db="EMBL/GenBank/DDBJ databases">
        <title>Freshwater and sediment microbial communities from various areas in North America, analyzing microbe dynamics in response to fracking.</title>
        <authorList>
            <person name="Lamendella R."/>
        </authorList>
    </citation>
    <scope>NUCLEOTIDE SEQUENCE [LARGE SCALE GENOMIC DNA]</scope>
    <source>
        <strain evidence="5 6">125B1</strain>
    </source>
</reference>
<dbReference type="GO" id="GO:0016788">
    <property type="term" value="F:hydrolase activity, acting on ester bonds"/>
    <property type="evidence" value="ECO:0007669"/>
    <property type="project" value="InterPro"/>
</dbReference>
<feature type="binding site" evidence="4">
    <location>
        <position position="157"/>
    </location>
    <ligand>
        <name>a divalent metal cation</name>
        <dbReference type="ChEBI" id="CHEBI:60240"/>
        <label>2</label>
    </ligand>
</feature>
<organism evidence="5 6">
    <name type="scientific">Pseudidiomarina maritima</name>
    <dbReference type="NCBI Taxonomy" id="519453"/>
    <lineage>
        <taxon>Bacteria</taxon>
        <taxon>Pseudomonadati</taxon>
        <taxon>Pseudomonadota</taxon>
        <taxon>Gammaproteobacteria</taxon>
        <taxon>Alteromonadales</taxon>
        <taxon>Idiomarinaceae</taxon>
        <taxon>Pseudidiomarina</taxon>
    </lineage>
</organism>
<name>A0A317Q1R5_9GAMM</name>
<dbReference type="SUPFAM" id="SSF51556">
    <property type="entry name" value="Metallo-dependent hydrolases"/>
    <property type="match status" value="1"/>
</dbReference>
<evidence type="ECO:0000313" key="5">
    <source>
        <dbReference type="EMBL" id="PWW09839.1"/>
    </source>
</evidence>
<evidence type="ECO:0000313" key="6">
    <source>
        <dbReference type="Proteomes" id="UP000246964"/>
    </source>
</evidence>
<feature type="binding site" evidence="4">
    <location>
        <position position="10"/>
    </location>
    <ligand>
        <name>a divalent metal cation</name>
        <dbReference type="ChEBI" id="CHEBI:60240"/>
        <label>1</label>
    </ligand>
</feature>
<dbReference type="Proteomes" id="UP000246964">
    <property type="component" value="Unassembled WGS sequence"/>
</dbReference>
<accession>A0A317Q1R5</accession>
<dbReference type="PANTHER" id="PTHR46124:SF3">
    <property type="entry name" value="HYDROLASE"/>
    <property type="match status" value="1"/>
</dbReference>
<dbReference type="CDD" id="cd01310">
    <property type="entry name" value="TatD_DNAse"/>
    <property type="match status" value="1"/>
</dbReference>
<dbReference type="GO" id="GO:0005829">
    <property type="term" value="C:cytosol"/>
    <property type="evidence" value="ECO:0007669"/>
    <property type="project" value="TreeGrafter"/>
</dbReference>
<dbReference type="Gene3D" id="3.20.20.140">
    <property type="entry name" value="Metal-dependent hydrolases"/>
    <property type="match status" value="1"/>
</dbReference>
<keyword evidence="2 4" id="KW-0479">Metal-binding</keyword>
<dbReference type="OrthoDB" id="9810005at2"/>
<evidence type="ECO:0000256" key="1">
    <source>
        <dbReference type="ARBA" id="ARBA00009275"/>
    </source>
</evidence>
<sequence>MAKLRFCDSHCHLDFAEFAADRKEVVARASAAGVEAIIVPGVARQAAADVWLQQCQGVTIYRGVGLHPYFIAQHQLADLAWVEQQLQQHPAWVIGEVGLDKTCANYPEQQQLFIGQLELAAQYQRPLLIHYRQSQADLLQLIKPLASQLPAQPGILHAFSGSLQQAEQWLALGFKLGVGGVISYPRAQKTRATVAALPLDSLVLETDAPSMPLQGFQGQRNEPAQIARVLTELQGLRTESVAELAAATWDNSMAIVANLG</sequence>
<evidence type="ECO:0000256" key="3">
    <source>
        <dbReference type="ARBA" id="ARBA00022801"/>
    </source>
</evidence>
<comment type="caution">
    <text evidence="5">The sequence shown here is derived from an EMBL/GenBank/DDBJ whole genome shotgun (WGS) entry which is preliminary data.</text>
</comment>
<dbReference type="FunFam" id="3.20.20.140:FF:000005">
    <property type="entry name" value="TatD family hydrolase"/>
    <property type="match status" value="1"/>
</dbReference>
<proteinExistence type="inferred from homology"/>
<dbReference type="InterPro" id="IPR001130">
    <property type="entry name" value="TatD-like"/>
</dbReference>
<comment type="similarity">
    <text evidence="1">Belongs to the metallo-dependent hydrolases superfamily. TatD-type hydrolase family.</text>
</comment>
<dbReference type="RefSeq" id="WP_110076566.1">
    <property type="nucleotide sequence ID" value="NZ_QGTT01000016.1"/>
</dbReference>
<dbReference type="EMBL" id="QGTT01000016">
    <property type="protein sequence ID" value="PWW09839.1"/>
    <property type="molecule type" value="Genomic_DNA"/>
</dbReference>
<dbReference type="GO" id="GO:0046872">
    <property type="term" value="F:metal ion binding"/>
    <property type="evidence" value="ECO:0007669"/>
    <property type="project" value="UniProtKB-KW"/>
</dbReference>
<dbReference type="InterPro" id="IPR032466">
    <property type="entry name" value="Metal_Hydrolase"/>
</dbReference>
<feature type="binding site" evidence="4">
    <location>
        <position position="207"/>
    </location>
    <ligand>
        <name>a divalent metal cation</name>
        <dbReference type="ChEBI" id="CHEBI:60240"/>
        <label>1</label>
    </ligand>
</feature>
<dbReference type="PANTHER" id="PTHR46124">
    <property type="entry name" value="D-AMINOACYL-TRNA DEACYLASE"/>
    <property type="match status" value="1"/>
</dbReference>
<feature type="binding site" evidence="4">
    <location>
        <position position="96"/>
    </location>
    <ligand>
        <name>a divalent metal cation</name>
        <dbReference type="ChEBI" id="CHEBI:60240"/>
        <label>1</label>
    </ligand>
</feature>
<evidence type="ECO:0000256" key="2">
    <source>
        <dbReference type="ARBA" id="ARBA00022723"/>
    </source>
</evidence>
<evidence type="ECO:0000256" key="4">
    <source>
        <dbReference type="PIRSR" id="PIRSR005902-1"/>
    </source>
</evidence>
<dbReference type="AlphaFoldDB" id="A0A317Q1R5"/>
<gene>
    <name evidence="5" type="ORF">DET45_11630</name>
</gene>
<dbReference type="InterPro" id="IPR018228">
    <property type="entry name" value="DNase_TatD-rel_CS"/>
</dbReference>
<dbReference type="PIRSF" id="PIRSF005902">
    <property type="entry name" value="DNase_TatD"/>
    <property type="match status" value="1"/>
</dbReference>
<feature type="binding site" evidence="4">
    <location>
        <position position="130"/>
    </location>
    <ligand>
        <name>a divalent metal cation</name>
        <dbReference type="ChEBI" id="CHEBI:60240"/>
        <label>2</label>
    </ligand>
</feature>
<protein>
    <submittedName>
        <fullName evidence="5">TatD DNase family protein</fullName>
    </submittedName>
</protein>
<keyword evidence="6" id="KW-1185">Reference proteome</keyword>
<dbReference type="Pfam" id="PF01026">
    <property type="entry name" value="TatD_DNase"/>
    <property type="match status" value="1"/>
</dbReference>